<keyword evidence="1" id="KW-0677">Repeat</keyword>
<evidence type="ECO:0000256" key="2">
    <source>
        <dbReference type="SAM" id="MobiDB-lite"/>
    </source>
</evidence>
<dbReference type="FunFam" id="1.10.238.10:FF:000001">
    <property type="entry name" value="Calmodulin 1"/>
    <property type="match status" value="1"/>
</dbReference>
<dbReference type="PANTHER" id="PTHR23048:SF0">
    <property type="entry name" value="CALMODULIN LIKE 3"/>
    <property type="match status" value="1"/>
</dbReference>
<dbReference type="Gene3D" id="1.10.238.10">
    <property type="entry name" value="EF-hand"/>
    <property type="match status" value="1"/>
</dbReference>
<feature type="domain" description="EF-hand" evidence="3">
    <location>
        <begin position="272"/>
        <end position="301"/>
    </location>
</feature>
<dbReference type="OrthoDB" id="26525at2759"/>
<dbReference type="GO" id="GO:0016460">
    <property type="term" value="C:myosin II complex"/>
    <property type="evidence" value="ECO:0007669"/>
    <property type="project" value="TreeGrafter"/>
</dbReference>
<dbReference type="SUPFAM" id="SSF47473">
    <property type="entry name" value="EF-hand"/>
    <property type="match status" value="1"/>
</dbReference>
<dbReference type="Proteomes" id="UP000267029">
    <property type="component" value="Unassembled WGS sequence"/>
</dbReference>
<dbReference type="GO" id="GO:0005509">
    <property type="term" value="F:calcium ion binding"/>
    <property type="evidence" value="ECO:0007669"/>
    <property type="project" value="InterPro"/>
</dbReference>
<evidence type="ECO:0000256" key="1">
    <source>
        <dbReference type="ARBA" id="ARBA00022737"/>
    </source>
</evidence>
<dbReference type="InterPro" id="IPR050230">
    <property type="entry name" value="CALM/Myosin/TropC-like"/>
</dbReference>
<protein>
    <recommendedName>
        <fullName evidence="3">EF-hand domain-containing protein</fullName>
    </recommendedName>
</protein>
<keyword evidence="5" id="KW-1185">Reference proteome</keyword>
<feature type="region of interest" description="Disordered" evidence="2">
    <location>
        <begin position="36"/>
        <end position="62"/>
    </location>
</feature>
<proteinExistence type="predicted"/>
<organism evidence="4 5">
    <name type="scientific">Mesocestoides corti</name>
    <name type="common">Flatworm</name>
    <dbReference type="NCBI Taxonomy" id="53468"/>
    <lineage>
        <taxon>Eukaryota</taxon>
        <taxon>Metazoa</taxon>
        <taxon>Spiralia</taxon>
        <taxon>Lophotrochozoa</taxon>
        <taxon>Platyhelminthes</taxon>
        <taxon>Cestoda</taxon>
        <taxon>Eucestoda</taxon>
        <taxon>Cyclophyllidea</taxon>
        <taxon>Mesocestoididae</taxon>
        <taxon>Mesocestoides</taxon>
    </lineage>
</organism>
<evidence type="ECO:0000313" key="5">
    <source>
        <dbReference type="Proteomes" id="UP000267029"/>
    </source>
</evidence>
<dbReference type="STRING" id="53468.A0A0R3UNK0"/>
<name>A0A0R3UNK0_MESCO</name>
<dbReference type="InterPro" id="IPR002048">
    <property type="entry name" value="EF_hand_dom"/>
</dbReference>
<sequence>MLTQGIASSPDYTGPLPLLVKHQPIGWGNNACGADPPISDSAPHHRLDGCHGNNPHGQGHDDDDFRVDIEVFSCRPMRIGVQPYRSPAQPTHYRHGNEAGGGLRVRRVRLSVLALNPIYRRRRRRLNGTGITATSLGRRRHHWKKHFLNRVIFEMESFKISDDQVRVATETFKKFDKRGQDKISTNDLGPAFRALKVPITPDLIKEWADEVDDDATGFIDLKGFLSVYCKILQNEQDEQDLRQAFRALDKNGKGEIDVEDLRWILKELGDDLTEEEIDEMIRDTDRDGSGFVDFSGEVSKV</sequence>
<dbReference type="SMART" id="SM00054">
    <property type="entry name" value="EFh"/>
    <property type="match status" value="4"/>
</dbReference>
<dbReference type="EMBL" id="UXSR01005708">
    <property type="protein sequence ID" value="VDD83375.1"/>
    <property type="molecule type" value="Genomic_DNA"/>
</dbReference>
<dbReference type="InterPro" id="IPR011992">
    <property type="entry name" value="EF-hand-dom_pair"/>
</dbReference>
<dbReference type="PANTHER" id="PTHR23048">
    <property type="entry name" value="MYOSIN LIGHT CHAIN 1, 3"/>
    <property type="match status" value="1"/>
</dbReference>
<gene>
    <name evidence="4" type="ORF">MCOS_LOCUS9378</name>
</gene>
<feature type="domain" description="EF-hand" evidence="3">
    <location>
        <begin position="236"/>
        <end position="271"/>
    </location>
</feature>
<feature type="domain" description="EF-hand" evidence="3">
    <location>
        <begin position="163"/>
        <end position="198"/>
    </location>
</feature>
<accession>A0A0R3UNK0</accession>
<dbReference type="Pfam" id="PF13499">
    <property type="entry name" value="EF-hand_7"/>
    <property type="match status" value="2"/>
</dbReference>
<evidence type="ECO:0000313" key="4">
    <source>
        <dbReference type="EMBL" id="VDD83375.1"/>
    </source>
</evidence>
<evidence type="ECO:0000259" key="3">
    <source>
        <dbReference type="PROSITE" id="PS50222"/>
    </source>
</evidence>
<dbReference type="AlphaFoldDB" id="A0A0R3UNK0"/>
<reference evidence="4 5" key="1">
    <citation type="submission" date="2018-10" db="EMBL/GenBank/DDBJ databases">
        <authorList>
            <consortium name="Pathogen Informatics"/>
        </authorList>
    </citation>
    <scope>NUCLEOTIDE SEQUENCE [LARGE SCALE GENOMIC DNA]</scope>
</reference>
<dbReference type="CDD" id="cd00051">
    <property type="entry name" value="EFh"/>
    <property type="match status" value="1"/>
</dbReference>
<dbReference type="PROSITE" id="PS50222">
    <property type="entry name" value="EF_HAND_2"/>
    <property type="match status" value="3"/>
</dbReference>